<keyword evidence="5" id="KW-0808">Transferase</keyword>
<dbReference type="GO" id="GO:0004672">
    <property type="term" value="F:protein kinase activity"/>
    <property type="evidence" value="ECO:0007669"/>
    <property type="project" value="InterPro"/>
</dbReference>
<organism evidence="18 19">
    <name type="scientific">Artemisia annua</name>
    <name type="common">Sweet wormwood</name>
    <dbReference type="NCBI Taxonomy" id="35608"/>
    <lineage>
        <taxon>Eukaryota</taxon>
        <taxon>Viridiplantae</taxon>
        <taxon>Streptophyta</taxon>
        <taxon>Embryophyta</taxon>
        <taxon>Tracheophyta</taxon>
        <taxon>Spermatophyta</taxon>
        <taxon>Magnoliopsida</taxon>
        <taxon>eudicotyledons</taxon>
        <taxon>Gunneridae</taxon>
        <taxon>Pentapetalae</taxon>
        <taxon>asterids</taxon>
        <taxon>campanulids</taxon>
        <taxon>Asterales</taxon>
        <taxon>Asteraceae</taxon>
        <taxon>Asteroideae</taxon>
        <taxon>Anthemideae</taxon>
        <taxon>Artemisiinae</taxon>
        <taxon>Artemisia</taxon>
    </lineage>
</organism>
<keyword evidence="8 15" id="KW-0547">Nucleotide-binding</keyword>
<gene>
    <name evidence="18" type="ORF">CTI12_AA474790</name>
</gene>
<evidence type="ECO:0000313" key="18">
    <source>
        <dbReference type="EMBL" id="PWA50260.1"/>
    </source>
</evidence>
<evidence type="ECO:0000259" key="17">
    <source>
        <dbReference type="PROSITE" id="PS50011"/>
    </source>
</evidence>
<dbReference type="STRING" id="35608.A0A2U1LMN0"/>
<dbReference type="Pfam" id="PF00069">
    <property type="entry name" value="Pkinase"/>
    <property type="match status" value="2"/>
</dbReference>
<evidence type="ECO:0000256" key="4">
    <source>
        <dbReference type="ARBA" id="ARBA00022475"/>
    </source>
</evidence>
<dbReference type="AlphaFoldDB" id="A0A2U1LMN0"/>
<keyword evidence="11 16" id="KW-1133">Transmembrane helix</keyword>
<proteinExistence type="inferred from homology"/>
<dbReference type="Gene3D" id="3.30.200.20">
    <property type="entry name" value="Phosphorylase Kinase, domain 1"/>
    <property type="match status" value="1"/>
</dbReference>
<dbReference type="Proteomes" id="UP000245207">
    <property type="component" value="Unassembled WGS sequence"/>
</dbReference>
<evidence type="ECO:0000256" key="6">
    <source>
        <dbReference type="ARBA" id="ARBA00022692"/>
    </source>
</evidence>
<evidence type="ECO:0000256" key="5">
    <source>
        <dbReference type="ARBA" id="ARBA00022679"/>
    </source>
</evidence>
<evidence type="ECO:0000256" key="16">
    <source>
        <dbReference type="SAM" id="Phobius"/>
    </source>
</evidence>
<evidence type="ECO:0000256" key="1">
    <source>
        <dbReference type="ARBA" id="ARBA00004251"/>
    </source>
</evidence>
<dbReference type="FunFam" id="3.30.200.20:FF:000162">
    <property type="entry name" value="Adenine nucleotide alpha hydrolase-like domain kinase"/>
    <property type="match status" value="1"/>
</dbReference>
<dbReference type="OrthoDB" id="4062651at2759"/>
<dbReference type="GO" id="GO:0005886">
    <property type="term" value="C:plasma membrane"/>
    <property type="evidence" value="ECO:0007669"/>
    <property type="project" value="UniProtKB-SubCell"/>
</dbReference>
<dbReference type="PANTHER" id="PTHR47973">
    <property type="entry name" value="CYSTEINE-RICH RECEPTOR-LIKE PROTEIN KINASE 3"/>
    <property type="match status" value="1"/>
</dbReference>
<name>A0A2U1LMN0_ARTAN</name>
<feature type="domain" description="Protein kinase" evidence="17">
    <location>
        <begin position="135"/>
        <end position="387"/>
    </location>
</feature>
<keyword evidence="14" id="KW-0325">Glycoprotein</keyword>
<keyword evidence="4" id="KW-1003">Cell membrane</keyword>
<reference evidence="18 19" key="1">
    <citation type="journal article" date="2018" name="Mol. Plant">
        <title>The genome of Artemisia annua provides insight into the evolution of Asteraceae family and artemisinin biosynthesis.</title>
        <authorList>
            <person name="Shen Q."/>
            <person name="Zhang L."/>
            <person name="Liao Z."/>
            <person name="Wang S."/>
            <person name="Yan T."/>
            <person name="Shi P."/>
            <person name="Liu M."/>
            <person name="Fu X."/>
            <person name="Pan Q."/>
            <person name="Wang Y."/>
            <person name="Lv Z."/>
            <person name="Lu X."/>
            <person name="Zhang F."/>
            <person name="Jiang W."/>
            <person name="Ma Y."/>
            <person name="Chen M."/>
            <person name="Hao X."/>
            <person name="Li L."/>
            <person name="Tang Y."/>
            <person name="Lv G."/>
            <person name="Zhou Y."/>
            <person name="Sun X."/>
            <person name="Brodelius P.E."/>
            <person name="Rose J.K.C."/>
            <person name="Tang K."/>
        </authorList>
    </citation>
    <scope>NUCLEOTIDE SEQUENCE [LARGE SCALE GENOMIC DNA]</scope>
    <source>
        <strain evidence="19">cv. Huhao1</strain>
        <tissue evidence="18">Leaf</tissue>
    </source>
</reference>
<keyword evidence="10 15" id="KW-0067">ATP-binding</keyword>
<keyword evidence="12 16" id="KW-0472">Membrane</keyword>
<keyword evidence="9" id="KW-0418">Kinase</keyword>
<evidence type="ECO:0000256" key="8">
    <source>
        <dbReference type="ARBA" id="ARBA00022741"/>
    </source>
</evidence>
<evidence type="ECO:0000256" key="15">
    <source>
        <dbReference type="PROSITE-ProRule" id="PRU10141"/>
    </source>
</evidence>
<dbReference type="PROSITE" id="PS50011">
    <property type="entry name" value="PROTEIN_KINASE_DOM"/>
    <property type="match status" value="1"/>
</dbReference>
<dbReference type="GO" id="GO:0005524">
    <property type="term" value="F:ATP binding"/>
    <property type="evidence" value="ECO:0007669"/>
    <property type="project" value="UniProtKB-UniRule"/>
</dbReference>
<comment type="similarity">
    <text evidence="2">In the N-terminal section; belongs to the leguminous lectin family.</text>
</comment>
<dbReference type="InterPro" id="IPR052059">
    <property type="entry name" value="CR_Ser/Thr_kinase"/>
</dbReference>
<keyword evidence="13" id="KW-0675">Receptor</keyword>
<keyword evidence="19" id="KW-1185">Reference proteome</keyword>
<protein>
    <recommendedName>
        <fullName evidence="17">Protein kinase domain-containing protein</fullName>
    </recommendedName>
</protein>
<evidence type="ECO:0000313" key="19">
    <source>
        <dbReference type="Proteomes" id="UP000245207"/>
    </source>
</evidence>
<comment type="caution">
    <text evidence="18">The sequence shown here is derived from an EMBL/GenBank/DDBJ whole genome shotgun (WGS) entry which is preliminary data.</text>
</comment>
<dbReference type="InterPro" id="IPR017441">
    <property type="entry name" value="Protein_kinase_ATP_BS"/>
</dbReference>
<evidence type="ECO:0000256" key="12">
    <source>
        <dbReference type="ARBA" id="ARBA00023136"/>
    </source>
</evidence>
<evidence type="ECO:0000256" key="2">
    <source>
        <dbReference type="ARBA" id="ARBA00008536"/>
    </source>
</evidence>
<evidence type="ECO:0000256" key="7">
    <source>
        <dbReference type="ARBA" id="ARBA00022729"/>
    </source>
</evidence>
<dbReference type="GO" id="GO:0002229">
    <property type="term" value="P:defense response to oomycetes"/>
    <property type="evidence" value="ECO:0007669"/>
    <property type="project" value="UniProtKB-ARBA"/>
</dbReference>
<sequence length="426" mass="48018">MAILSSTPRSRYTGNVYVTVLALLIYAFYLSNSKRSPCDCFLSGNDFAFLFIGQMQSTHSTLQKPRKTQTNWLLLDPHISKIAGRIELWSSVSNKVAIENDEEGQISNEGLKETFDACSPRSFTLEELAIATNYFHQDRILGAGGFGAVYKAVLPNGQTAAVKRVSSTSNQGIKEYIAEVTIVSRSKHRNLVQLIGWCHEKKREFLLVYELLENKSLDKHLFDPKMVSLPWSVRDFKSSNLLLDSNFEPKLSDFGLAMLVDYDKSVELSVIAGTKGYLAPECVFTGKVRTQSDVYSYGVVALELVTGRKPVIPDVAEDQQVLVEWVQNLYEARRVMKAVDPRLGDDYDKLQVKGLLIVGLWCVLHDFRKRPSMREIVRILYNTHDPLKDLHGKIPSLVPDPVSPDFDSIRPLVTASIRSEDEDHIQ</sequence>
<comment type="similarity">
    <text evidence="3">In the C-terminal section; belongs to the protein kinase superfamily. Ser/Thr protein kinase family.</text>
</comment>
<keyword evidence="6 16" id="KW-0812">Transmembrane</keyword>
<dbReference type="Gene3D" id="1.10.510.10">
    <property type="entry name" value="Transferase(Phosphotransferase) domain 1"/>
    <property type="match status" value="1"/>
</dbReference>
<evidence type="ECO:0000256" key="9">
    <source>
        <dbReference type="ARBA" id="ARBA00022777"/>
    </source>
</evidence>
<keyword evidence="7" id="KW-0732">Signal</keyword>
<comment type="subcellular location">
    <subcellularLocation>
        <location evidence="1">Cell membrane</location>
        <topology evidence="1">Single-pass type I membrane protein</topology>
    </subcellularLocation>
</comment>
<accession>A0A2U1LMN0</accession>
<evidence type="ECO:0000256" key="10">
    <source>
        <dbReference type="ARBA" id="ARBA00022840"/>
    </source>
</evidence>
<dbReference type="InterPro" id="IPR000719">
    <property type="entry name" value="Prot_kinase_dom"/>
</dbReference>
<evidence type="ECO:0000256" key="3">
    <source>
        <dbReference type="ARBA" id="ARBA00010217"/>
    </source>
</evidence>
<evidence type="ECO:0000256" key="13">
    <source>
        <dbReference type="ARBA" id="ARBA00023170"/>
    </source>
</evidence>
<dbReference type="PROSITE" id="PS00107">
    <property type="entry name" value="PROTEIN_KINASE_ATP"/>
    <property type="match status" value="1"/>
</dbReference>
<dbReference type="SUPFAM" id="SSF56112">
    <property type="entry name" value="Protein kinase-like (PK-like)"/>
    <property type="match status" value="1"/>
</dbReference>
<evidence type="ECO:0000256" key="14">
    <source>
        <dbReference type="ARBA" id="ARBA00023180"/>
    </source>
</evidence>
<dbReference type="InterPro" id="IPR011009">
    <property type="entry name" value="Kinase-like_dom_sf"/>
</dbReference>
<dbReference type="EMBL" id="PKPP01008608">
    <property type="protein sequence ID" value="PWA50260.1"/>
    <property type="molecule type" value="Genomic_DNA"/>
</dbReference>
<feature type="binding site" evidence="15">
    <location>
        <position position="163"/>
    </location>
    <ligand>
        <name>ATP</name>
        <dbReference type="ChEBI" id="CHEBI:30616"/>
    </ligand>
</feature>
<evidence type="ECO:0000256" key="11">
    <source>
        <dbReference type="ARBA" id="ARBA00022989"/>
    </source>
</evidence>
<feature type="transmembrane region" description="Helical" evidence="16">
    <location>
        <begin position="12"/>
        <end position="30"/>
    </location>
</feature>
<dbReference type="FunFam" id="1.10.510.10:FF:000240">
    <property type="entry name" value="Lectin-domain containing receptor kinase A4.3"/>
    <property type="match status" value="1"/>
</dbReference>